<proteinExistence type="predicted"/>
<evidence type="ECO:0000313" key="1">
    <source>
        <dbReference type="EMBL" id="GIG82126.1"/>
    </source>
</evidence>
<organism evidence="1 2">
    <name type="scientific">Planotetraspora kaengkrachanensis</name>
    <dbReference type="NCBI Taxonomy" id="575193"/>
    <lineage>
        <taxon>Bacteria</taxon>
        <taxon>Bacillati</taxon>
        <taxon>Actinomycetota</taxon>
        <taxon>Actinomycetes</taxon>
        <taxon>Streptosporangiales</taxon>
        <taxon>Streptosporangiaceae</taxon>
        <taxon>Planotetraspora</taxon>
    </lineage>
</organism>
<dbReference type="Proteomes" id="UP000630097">
    <property type="component" value="Unassembled WGS sequence"/>
</dbReference>
<keyword evidence="2" id="KW-1185">Reference proteome</keyword>
<sequence>MSPPCQVIGSQGVANRENGIQTTVVQGKRRVDQRLRLLRGDFTSPVPVEIHSLDGCRDQFGV</sequence>
<protein>
    <submittedName>
        <fullName evidence="1">Uncharacterized protein</fullName>
    </submittedName>
</protein>
<gene>
    <name evidence="1" type="ORF">Pka01_52530</name>
</gene>
<dbReference type="EMBL" id="BONV01000026">
    <property type="protein sequence ID" value="GIG82126.1"/>
    <property type="molecule type" value="Genomic_DNA"/>
</dbReference>
<reference evidence="1 2" key="1">
    <citation type="submission" date="2021-01" db="EMBL/GenBank/DDBJ databases">
        <title>Whole genome shotgun sequence of Planotetraspora kaengkrachanensis NBRC 104272.</title>
        <authorList>
            <person name="Komaki H."/>
            <person name="Tamura T."/>
        </authorList>
    </citation>
    <scope>NUCLEOTIDE SEQUENCE [LARGE SCALE GENOMIC DNA]</scope>
    <source>
        <strain evidence="1 2">NBRC 104272</strain>
    </source>
</reference>
<dbReference type="RefSeq" id="WP_203885467.1">
    <property type="nucleotide sequence ID" value="NZ_BAABHH010000020.1"/>
</dbReference>
<name>A0A8J3PW14_9ACTN</name>
<dbReference type="AlphaFoldDB" id="A0A8J3PW14"/>
<accession>A0A8J3PW14</accession>
<comment type="caution">
    <text evidence="1">The sequence shown here is derived from an EMBL/GenBank/DDBJ whole genome shotgun (WGS) entry which is preliminary data.</text>
</comment>
<evidence type="ECO:0000313" key="2">
    <source>
        <dbReference type="Proteomes" id="UP000630097"/>
    </source>
</evidence>